<feature type="compositionally biased region" description="Low complexity" evidence="1">
    <location>
        <begin position="7"/>
        <end position="21"/>
    </location>
</feature>
<name>A0ABT4J699_9RHOB</name>
<evidence type="ECO:0000256" key="1">
    <source>
        <dbReference type="SAM" id="MobiDB-lite"/>
    </source>
</evidence>
<dbReference type="Proteomes" id="UP001149822">
    <property type="component" value="Unassembled WGS sequence"/>
</dbReference>
<gene>
    <name evidence="2" type="ORF">OU682_13615</name>
</gene>
<protein>
    <submittedName>
        <fullName evidence="2">Uncharacterized protein</fullName>
    </submittedName>
</protein>
<evidence type="ECO:0000313" key="3">
    <source>
        <dbReference type="Proteomes" id="UP001149822"/>
    </source>
</evidence>
<sequence>MTASVTPGRAARATPKAPRAASYTTTWDTAPRADESIGGCSKRCSIEAMNGIAATATLWREHGPLRTLTRSTPQTRKDQKAGAGALFPPAPMALPFQDAVQNGISDRADQIGDGLQPVSA</sequence>
<feature type="region of interest" description="Disordered" evidence="1">
    <location>
        <begin position="63"/>
        <end position="90"/>
    </location>
</feature>
<organism evidence="2 3">
    <name type="scientific">Paracoccus benzoatiresistens</name>
    <dbReference type="NCBI Taxonomy" id="2997341"/>
    <lineage>
        <taxon>Bacteria</taxon>
        <taxon>Pseudomonadati</taxon>
        <taxon>Pseudomonadota</taxon>
        <taxon>Alphaproteobacteria</taxon>
        <taxon>Rhodobacterales</taxon>
        <taxon>Paracoccaceae</taxon>
        <taxon>Paracoccus</taxon>
    </lineage>
</organism>
<comment type="caution">
    <text evidence="2">The sequence shown here is derived from an EMBL/GenBank/DDBJ whole genome shotgun (WGS) entry which is preliminary data.</text>
</comment>
<keyword evidence="3" id="KW-1185">Reference proteome</keyword>
<feature type="region of interest" description="Disordered" evidence="1">
    <location>
        <begin position="1"/>
        <end position="28"/>
    </location>
</feature>
<proteinExistence type="predicted"/>
<dbReference type="EMBL" id="JAPTYD010000020">
    <property type="protein sequence ID" value="MCZ0962655.1"/>
    <property type="molecule type" value="Genomic_DNA"/>
</dbReference>
<reference evidence="2" key="1">
    <citation type="submission" date="2022-12" db="EMBL/GenBank/DDBJ databases">
        <title>Paracoccus sp. EF6 isolated from a lake water.</title>
        <authorList>
            <person name="Liu H."/>
        </authorList>
    </citation>
    <scope>NUCLEOTIDE SEQUENCE</scope>
    <source>
        <strain evidence="2">EF6</strain>
    </source>
</reference>
<evidence type="ECO:0000313" key="2">
    <source>
        <dbReference type="EMBL" id="MCZ0962655.1"/>
    </source>
</evidence>
<accession>A0ABT4J699</accession>